<evidence type="ECO:0000256" key="1">
    <source>
        <dbReference type="SAM" id="MobiDB-lite"/>
    </source>
</evidence>
<proteinExistence type="predicted"/>
<dbReference type="InterPro" id="IPR021391">
    <property type="entry name" value="DUF3027"/>
</dbReference>
<protein>
    <submittedName>
        <fullName evidence="2">DUF3027 domain-containing protein</fullName>
    </submittedName>
</protein>
<gene>
    <name evidence="2" type="ORF">RHODO2019_14030</name>
</gene>
<feature type="region of interest" description="Disordered" evidence="1">
    <location>
        <begin position="259"/>
        <end position="319"/>
    </location>
</feature>
<evidence type="ECO:0000313" key="3">
    <source>
        <dbReference type="Proteomes" id="UP001164965"/>
    </source>
</evidence>
<keyword evidence="3" id="KW-1185">Reference proteome</keyword>
<dbReference type="Proteomes" id="UP001164965">
    <property type="component" value="Chromosome"/>
</dbReference>
<evidence type="ECO:0000313" key="2">
    <source>
        <dbReference type="EMBL" id="UZJ24263.1"/>
    </source>
</evidence>
<reference evidence="2" key="1">
    <citation type="submission" date="2022-10" db="EMBL/GenBank/DDBJ databases">
        <title>Rhodococcus sp.75.</title>
        <authorList>
            <person name="Sun M."/>
        </authorList>
    </citation>
    <scope>NUCLEOTIDE SEQUENCE</scope>
    <source>
        <strain evidence="2">75</strain>
    </source>
</reference>
<organism evidence="2 3">
    <name type="scientific">Rhodococcus antarcticus</name>
    <dbReference type="NCBI Taxonomy" id="2987751"/>
    <lineage>
        <taxon>Bacteria</taxon>
        <taxon>Bacillati</taxon>
        <taxon>Actinomycetota</taxon>
        <taxon>Actinomycetes</taxon>
        <taxon>Mycobacteriales</taxon>
        <taxon>Nocardiaceae</taxon>
        <taxon>Rhodococcus</taxon>
    </lineage>
</organism>
<sequence length="319" mass="32668">MSTLPVAETVVRPVLAGAVDLARAAAVDLGEGAVGAHLGVRDEDGDSATHRFAAELAGYHGWEWSVVVAACPEDERATVSEVVLLPGADALVSPGWLPWEERVRAGDLGPGDLLPPPADDPRLVPGYLASDDPAVEEVALQVGLGRRQVMSREGRLDAADRWFSGDGGPGAPVAVAAEQHCGTCGFYLPLGGSLRAAFGVCGNEMSADGRVVHAEHGCGAHSDTVVAELAATPVSELSHDDDLLDIVAVVRAEVPATETVPGEPIPAQAPEVVPSGSPEVQPDPAPAEISPQGTPTPAEPGAPLDPATPIEPDEPSRAE</sequence>
<accession>A0ABY6NZA4</accession>
<name>A0ABY6NZA4_9NOCA</name>
<dbReference type="RefSeq" id="WP_265382370.1">
    <property type="nucleotide sequence ID" value="NZ_CP110615.1"/>
</dbReference>
<dbReference type="Pfam" id="PF11228">
    <property type="entry name" value="DUF3027"/>
    <property type="match status" value="1"/>
</dbReference>
<dbReference type="EMBL" id="CP110615">
    <property type="protein sequence ID" value="UZJ24263.1"/>
    <property type="molecule type" value="Genomic_DNA"/>
</dbReference>